<dbReference type="OrthoDB" id="9773060at2"/>
<evidence type="ECO:0000313" key="11">
    <source>
        <dbReference type="Proteomes" id="UP000032120"/>
    </source>
</evidence>
<keyword evidence="6" id="KW-0680">Restriction system</keyword>
<comment type="catalytic activity">
    <reaction evidence="8">
        <text>a 2'-deoxycytidine in DNA + S-adenosyl-L-methionine = an N(4)-methyl-2'-deoxycytidine in DNA + S-adenosyl-L-homocysteine + H(+)</text>
        <dbReference type="Rhea" id="RHEA:16857"/>
        <dbReference type="Rhea" id="RHEA-COMP:11369"/>
        <dbReference type="Rhea" id="RHEA-COMP:13674"/>
        <dbReference type="ChEBI" id="CHEBI:15378"/>
        <dbReference type="ChEBI" id="CHEBI:57856"/>
        <dbReference type="ChEBI" id="CHEBI:59789"/>
        <dbReference type="ChEBI" id="CHEBI:85452"/>
        <dbReference type="ChEBI" id="CHEBI:137933"/>
        <dbReference type="EC" id="2.1.1.113"/>
    </reaction>
</comment>
<reference evidence="10 11" key="1">
    <citation type="submission" date="2015-01" db="EMBL/GenBank/DDBJ databases">
        <title>Draft genome sequence of Leucobacter komagatae strain VKM ST2845.</title>
        <authorList>
            <person name="Karlyshev A.V."/>
            <person name="Kudryashova E.B."/>
        </authorList>
    </citation>
    <scope>NUCLEOTIDE SEQUENCE [LARGE SCALE GENOMIC DNA]</scope>
    <source>
        <strain evidence="10 11">VKM ST2845</strain>
    </source>
</reference>
<evidence type="ECO:0000256" key="6">
    <source>
        <dbReference type="ARBA" id="ARBA00022747"/>
    </source>
</evidence>
<evidence type="ECO:0000313" key="10">
    <source>
        <dbReference type="EMBL" id="KIP51475.1"/>
    </source>
</evidence>
<dbReference type="CDD" id="cd02440">
    <property type="entry name" value="AdoMet_MTases"/>
    <property type="match status" value="1"/>
</dbReference>
<keyword evidence="7" id="KW-0238">DNA-binding</keyword>
<dbReference type="PROSITE" id="PS00093">
    <property type="entry name" value="N4_MTASE"/>
    <property type="match status" value="1"/>
</dbReference>
<evidence type="ECO:0000256" key="5">
    <source>
        <dbReference type="ARBA" id="ARBA00022691"/>
    </source>
</evidence>
<comment type="caution">
    <text evidence="10">The sequence shown here is derived from an EMBL/GenBank/DDBJ whole genome shotgun (WGS) entry which is preliminary data.</text>
</comment>
<sequence length="433" mass="48370">MSAVSDAASPYDSLSIEEVRERGLAGRYRSWGITLPEGSPKLSALKTFEQILPDLFKDSGAETYARATVEEQSAIIDRVVQAYQEADAFPIVYYSDEAARKEIASSLKLGAKTNAKATHQVWYSPQTLYFVPGSASRNGVDLCNWMFPNLFDARAVTGRSLRTDFMDPEHLAKSVRSILREGKGPDRLTQSKLRSKGYYPRNFSPMTARAIYHTYLPNGGTVLDPSAGYGGRLLGALTTPGNLRYIGCDPNDETIYNLDRLGQLIESVTGRTDSYELHCRGSQDLELAPNSVDLAFTSPPYFDLEIYDEKGAEPGRPSQSVTSFSNVDAWLTRYVRPTSERVREALKPGGLFLVNITDYRTGKKDPVTGRQEVMQIVDRWVEHTEGDGFELVNLHYLAPRARPGDLQNHRKRVKLTDAKPNVELEPILVFRKS</sequence>
<dbReference type="GO" id="GO:0032259">
    <property type="term" value="P:methylation"/>
    <property type="evidence" value="ECO:0007669"/>
    <property type="project" value="UniProtKB-KW"/>
</dbReference>
<protein>
    <recommendedName>
        <fullName evidence="2">site-specific DNA-methyltransferase (cytosine-N(4)-specific)</fullName>
        <ecNumber evidence="2">2.1.1.113</ecNumber>
    </recommendedName>
</protein>
<dbReference type="GO" id="GO:0008170">
    <property type="term" value="F:N-methyltransferase activity"/>
    <property type="evidence" value="ECO:0007669"/>
    <property type="project" value="InterPro"/>
</dbReference>
<dbReference type="GO" id="GO:0015667">
    <property type="term" value="F:site-specific DNA-methyltransferase (cytosine-N4-specific) activity"/>
    <property type="evidence" value="ECO:0007669"/>
    <property type="project" value="UniProtKB-EC"/>
</dbReference>
<keyword evidence="4" id="KW-0808">Transferase</keyword>
<evidence type="ECO:0000256" key="4">
    <source>
        <dbReference type="ARBA" id="ARBA00022679"/>
    </source>
</evidence>
<dbReference type="RefSeq" id="WP_157000617.1">
    <property type="nucleotide sequence ID" value="NZ_JXSQ01000034.1"/>
</dbReference>
<keyword evidence="11" id="KW-1185">Reference proteome</keyword>
<dbReference type="InterPro" id="IPR017985">
    <property type="entry name" value="MeTrfase_CN4_CS"/>
</dbReference>
<dbReference type="Gene3D" id="3.40.50.150">
    <property type="entry name" value="Vaccinia Virus protein VP39"/>
    <property type="match status" value="1"/>
</dbReference>
<evidence type="ECO:0000256" key="7">
    <source>
        <dbReference type="ARBA" id="ARBA00023125"/>
    </source>
</evidence>
<dbReference type="EC" id="2.1.1.113" evidence="2"/>
<evidence type="ECO:0000256" key="3">
    <source>
        <dbReference type="ARBA" id="ARBA00022603"/>
    </source>
</evidence>
<dbReference type="InterPro" id="IPR002941">
    <property type="entry name" value="DNA_methylase_N4/N6"/>
</dbReference>
<keyword evidence="3" id="KW-0489">Methyltransferase</keyword>
<comment type="similarity">
    <text evidence="1">Belongs to the N(4)/N(6)-methyltransferase family. N(4) subfamily.</text>
</comment>
<dbReference type="Pfam" id="PF01555">
    <property type="entry name" value="N6_N4_Mtase"/>
    <property type="match status" value="1"/>
</dbReference>
<evidence type="ECO:0000256" key="1">
    <source>
        <dbReference type="ARBA" id="ARBA00010203"/>
    </source>
</evidence>
<evidence type="ECO:0000256" key="8">
    <source>
        <dbReference type="ARBA" id="ARBA00049120"/>
    </source>
</evidence>
<gene>
    <name evidence="10" type="ORF">SD72_15070</name>
</gene>
<dbReference type="SUPFAM" id="SSF53335">
    <property type="entry name" value="S-adenosyl-L-methionine-dependent methyltransferases"/>
    <property type="match status" value="1"/>
</dbReference>
<keyword evidence="5" id="KW-0949">S-adenosyl-L-methionine</keyword>
<dbReference type="GO" id="GO:0009307">
    <property type="term" value="P:DNA restriction-modification system"/>
    <property type="evidence" value="ECO:0007669"/>
    <property type="project" value="UniProtKB-KW"/>
</dbReference>
<name>A0A0D0H2W0_9MICO</name>
<dbReference type="Proteomes" id="UP000032120">
    <property type="component" value="Unassembled WGS sequence"/>
</dbReference>
<dbReference type="GO" id="GO:0003677">
    <property type="term" value="F:DNA binding"/>
    <property type="evidence" value="ECO:0007669"/>
    <property type="project" value="UniProtKB-KW"/>
</dbReference>
<dbReference type="AlphaFoldDB" id="A0A0D0H2W0"/>
<accession>A0A0D0H2W0</accession>
<evidence type="ECO:0000256" key="2">
    <source>
        <dbReference type="ARBA" id="ARBA00012185"/>
    </source>
</evidence>
<dbReference type="EMBL" id="JXSQ01000034">
    <property type="protein sequence ID" value="KIP51475.1"/>
    <property type="molecule type" value="Genomic_DNA"/>
</dbReference>
<organism evidence="10 11">
    <name type="scientific">Leucobacter komagatae</name>
    <dbReference type="NCBI Taxonomy" id="55969"/>
    <lineage>
        <taxon>Bacteria</taxon>
        <taxon>Bacillati</taxon>
        <taxon>Actinomycetota</taxon>
        <taxon>Actinomycetes</taxon>
        <taxon>Micrococcales</taxon>
        <taxon>Microbacteriaceae</taxon>
        <taxon>Leucobacter</taxon>
    </lineage>
</organism>
<feature type="domain" description="DNA methylase N-4/N-6" evidence="9">
    <location>
        <begin position="292"/>
        <end position="432"/>
    </location>
</feature>
<proteinExistence type="inferred from homology"/>
<evidence type="ECO:0000259" key="9">
    <source>
        <dbReference type="Pfam" id="PF01555"/>
    </source>
</evidence>
<dbReference type="InterPro" id="IPR029063">
    <property type="entry name" value="SAM-dependent_MTases_sf"/>
</dbReference>